<sequence>MSESAPARESTTRAALIDAATRLMLEDGYAAVTTRKVAARADVNQALVYYHFGTMDELFLAVFRRGAEASLKRLEDAARSDDPLRTLWQVSSEPQGSALTIEFIALANHRQAIRTELADYTRRFRRKQREIIEQVSDAQDPGTPTPAAATVVIAALARILSMDGMLGITDGHDEVLALIEDRLTRWPPHEAPSPALQAAPEESAPLARRGCEQ</sequence>
<keyword evidence="6" id="KW-1185">Reference proteome</keyword>
<name>A0ABW1AEF4_9ACTN</name>
<organism evidence="5 6">
    <name type="scientific">Actinomadura rugatobispora</name>
    <dbReference type="NCBI Taxonomy" id="1994"/>
    <lineage>
        <taxon>Bacteria</taxon>
        <taxon>Bacillati</taxon>
        <taxon>Actinomycetota</taxon>
        <taxon>Actinomycetes</taxon>
        <taxon>Streptosporangiales</taxon>
        <taxon>Thermomonosporaceae</taxon>
        <taxon>Actinomadura</taxon>
    </lineage>
</organism>
<dbReference type="SUPFAM" id="SSF46689">
    <property type="entry name" value="Homeodomain-like"/>
    <property type="match status" value="1"/>
</dbReference>
<evidence type="ECO:0000256" key="3">
    <source>
        <dbReference type="SAM" id="MobiDB-lite"/>
    </source>
</evidence>
<dbReference type="Proteomes" id="UP001596074">
    <property type="component" value="Unassembled WGS sequence"/>
</dbReference>
<dbReference type="PROSITE" id="PS01081">
    <property type="entry name" value="HTH_TETR_1"/>
    <property type="match status" value="1"/>
</dbReference>
<evidence type="ECO:0000259" key="4">
    <source>
        <dbReference type="PROSITE" id="PS50977"/>
    </source>
</evidence>
<evidence type="ECO:0000256" key="1">
    <source>
        <dbReference type="ARBA" id="ARBA00023125"/>
    </source>
</evidence>
<dbReference type="EMBL" id="JBHSON010000099">
    <property type="protein sequence ID" value="MFC5752910.1"/>
    <property type="molecule type" value="Genomic_DNA"/>
</dbReference>
<keyword evidence="1 2" id="KW-0238">DNA-binding</keyword>
<dbReference type="PRINTS" id="PR00455">
    <property type="entry name" value="HTHTETR"/>
</dbReference>
<gene>
    <name evidence="5" type="ORF">ACFPZN_45470</name>
</gene>
<dbReference type="PANTHER" id="PTHR30055:SF235">
    <property type="entry name" value="TRANSCRIPTIONAL REGULATORY PROTEIN"/>
    <property type="match status" value="1"/>
</dbReference>
<feature type="DNA-binding region" description="H-T-H motif" evidence="2">
    <location>
        <begin position="33"/>
        <end position="52"/>
    </location>
</feature>
<dbReference type="InterPro" id="IPR023772">
    <property type="entry name" value="DNA-bd_HTH_TetR-type_CS"/>
</dbReference>
<evidence type="ECO:0000256" key="2">
    <source>
        <dbReference type="PROSITE-ProRule" id="PRU00335"/>
    </source>
</evidence>
<protein>
    <submittedName>
        <fullName evidence="5">TetR/AcrR family transcriptional regulator</fullName>
    </submittedName>
</protein>
<dbReference type="InterPro" id="IPR050109">
    <property type="entry name" value="HTH-type_TetR-like_transc_reg"/>
</dbReference>
<dbReference type="InterPro" id="IPR001647">
    <property type="entry name" value="HTH_TetR"/>
</dbReference>
<reference evidence="6" key="1">
    <citation type="journal article" date="2019" name="Int. J. Syst. Evol. Microbiol.">
        <title>The Global Catalogue of Microorganisms (GCM) 10K type strain sequencing project: providing services to taxonomists for standard genome sequencing and annotation.</title>
        <authorList>
            <consortium name="The Broad Institute Genomics Platform"/>
            <consortium name="The Broad Institute Genome Sequencing Center for Infectious Disease"/>
            <person name="Wu L."/>
            <person name="Ma J."/>
        </authorList>
    </citation>
    <scope>NUCLEOTIDE SEQUENCE [LARGE SCALE GENOMIC DNA]</scope>
    <source>
        <strain evidence="6">KCTC 42087</strain>
    </source>
</reference>
<feature type="domain" description="HTH tetR-type" evidence="4">
    <location>
        <begin position="10"/>
        <end position="70"/>
    </location>
</feature>
<dbReference type="PROSITE" id="PS50977">
    <property type="entry name" value="HTH_TETR_2"/>
    <property type="match status" value="1"/>
</dbReference>
<comment type="caution">
    <text evidence="5">The sequence shown here is derived from an EMBL/GenBank/DDBJ whole genome shotgun (WGS) entry which is preliminary data.</text>
</comment>
<proteinExistence type="predicted"/>
<evidence type="ECO:0000313" key="5">
    <source>
        <dbReference type="EMBL" id="MFC5752910.1"/>
    </source>
</evidence>
<accession>A0ABW1AEF4</accession>
<feature type="region of interest" description="Disordered" evidence="3">
    <location>
        <begin position="188"/>
        <end position="213"/>
    </location>
</feature>
<dbReference type="RefSeq" id="WP_378289384.1">
    <property type="nucleotide sequence ID" value="NZ_JBHSON010000099.1"/>
</dbReference>
<dbReference type="Gene3D" id="1.10.357.10">
    <property type="entry name" value="Tetracycline Repressor, domain 2"/>
    <property type="match status" value="1"/>
</dbReference>
<dbReference type="PANTHER" id="PTHR30055">
    <property type="entry name" value="HTH-TYPE TRANSCRIPTIONAL REGULATOR RUTR"/>
    <property type="match status" value="1"/>
</dbReference>
<dbReference type="InterPro" id="IPR009057">
    <property type="entry name" value="Homeodomain-like_sf"/>
</dbReference>
<dbReference type="Pfam" id="PF00440">
    <property type="entry name" value="TetR_N"/>
    <property type="match status" value="1"/>
</dbReference>
<evidence type="ECO:0000313" key="6">
    <source>
        <dbReference type="Proteomes" id="UP001596074"/>
    </source>
</evidence>